<feature type="domain" description="GAT" evidence="6">
    <location>
        <begin position="219"/>
        <end position="307"/>
    </location>
</feature>
<dbReference type="GO" id="GO:0007165">
    <property type="term" value="P:signal transduction"/>
    <property type="evidence" value="ECO:0007669"/>
    <property type="project" value="TreeGrafter"/>
</dbReference>
<evidence type="ECO:0000259" key="5">
    <source>
        <dbReference type="PROSITE" id="PS50179"/>
    </source>
</evidence>
<dbReference type="InterPro" id="IPR008942">
    <property type="entry name" value="ENTH_VHS"/>
</dbReference>
<reference evidence="7 8" key="1">
    <citation type="submission" date="2022-05" db="EMBL/GenBank/DDBJ databases">
        <authorList>
            <consortium name="Genoscope - CEA"/>
            <person name="William W."/>
        </authorList>
    </citation>
    <scope>NUCLEOTIDE SEQUENCE [LARGE SCALE GENOMIC DNA]</scope>
</reference>
<dbReference type="FunFam" id="1.25.40.90:FF:000003">
    <property type="entry name" value="TOM1-like protein 2 isoform X1"/>
    <property type="match status" value="1"/>
</dbReference>
<gene>
    <name evidence="7" type="ORF">PMEA_00002115</name>
</gene>
<dbReference type="SUPFAM" id="SSF89009">
    <property type="entry name" value="GAT-like domain"/>
    <property type="match status" value="1"/>
</dbReference>
<feature type="region of interest" description="Disordered" evidence="4">
    <location>
        <begin position="437"/>
        <end position="456"/>
    </location>
</feature>
<sequence length="600" mass="65550">MTSLFQRDSKMASLFGPNPFSTPVGQRIEKATDGNLPSEDWAANIEICDIINETEDGPKDAAKAIRKRLAGNKNFKSVLLTLTVLETCVKNCGHRFHLLIAKKDFLDELVKILSPKTNPPQVVQDKILSLIQDWADAFRGSPELTNVMETYESLRAQGLEFPAKNLDTLSPIYTPQRTQPERPAPAPSRLPPSQPPVPQPVQSMRPMQAPSGPVVPTPEQLGKIRSEIDIVNGNINVMSEMLTEMTPGQEEAGDLQLLQELNRTCRAMQQRVLELIERVANEEVVGMLLSVNDDLNNVFIRYDRYERFRQAVHQQSQPSEAPPTPPRPAPVEPLPVQTGRTTTAWPENSHRLPGTIEPSQPQPPVAVPASAALAPASAAPAPAGGDSLISFDDDVSTPSQAASVNGMTSQVQAMNIGTTSADQEDEEFDMFAQSRKTTFDESRKGGSSYTDNLQPFDRSIGNSMSLQKTDTADTQAAKSIVRITDGEHLGSEPYISSPPSNNVIGKSTNVQLLKLSLYFFYFSAMDDIESWLDITEKDVAEAAAGQPAGDTLSSSEFDQFLADRAAAGGMRSGSVKGGSNRPRQRQMQMENQADDEMFGL</sequence>
<dbReference type="GO" id="GO:0016020">
    <property type="term" value="C:membrane"/>
    <property type="evidence" value="ECO:0007669"/>
    <property type="project" value="TreeGrafter"/>
</dbReference>
<dbReference type="GO" id="GO:0035091">
    <property type="term" value="F:phosphatidylinositol binding"/>
    <property type="evidence" value="ECO:0007669"/>
    <property type="project" value="InterPro"/>
</dbReference>
<dbReference type="InterPro" id="IPR002014">
    <property type="entry name" value="VHS_dom"/>
</dbReference>
<evidence type="ECO:0000259" key="6">
    <source>
        <dbReference type="PROSITE" id="PS50909"/>
    </source>
</evidence>
<evidence type="ECO:0000256" key="2">
    <source>
        <dbReference type="ARBA" id="ARBA00022448"/>
    </source>
</evidence>
<evidence type="ECO:0000313" key="8">
    <source>
        <dbReference type="Proteomes" id="UP001159428"/>
    </source>
</evidence>
<organism evidence="7 8">
    <name type="scientific">Pocillopora meandrina</name>
    <dbReference type="NCBI Taxonomy" id="46732"/>
    <lineage>
        <taxon>Eukaryota</taxon>
        <taxon>Metazoa</taxon>
        <taxon>Cnidaria</taxon>
        <taxon>Anthozoa</taxon>
        <taxon>Hexacorallia</taxon>
        <taxon>Scleractinia</taxon>
        <taxon>Astrocoeniina</taxon>
        <taxon>Pocilloporidae</taxon>
        <taxon>Pocillopora</taxon>
    </lineage>
</organism>
<feature type="region of interest" description="Disordered" evidence="4">
    <location>
        <begin position="170"/>
        <end position="219"/>
    </location>
</feature>
<dbReference type="Pfam" id="PF00790">
    <property type="entry name" value="VHS"/>
    <property type="match status" value="1"/>
</dbReference>
<dbReference type="PANTHER" id="PTHR13856">
    <property type="entry name" value="VHS DOMAIN CONTAINING PROTEIN FAMILY"/>
    <property type="match status" value="1"/>
</dbReference>
<feature type="domain" description="VHS" evidence="5">
    <location>
        <begin position="31"/>
        <end position="162"/>
    </location>
</feature>
<keyword evidence="2" id="KW-0813">Transport</keyword>
<evidence type="ECO:0000313" key="7">
    <source>
        <dbReference type="EMBL" id="CAH3105668.1"/>
    </source>
</evidence>
<dbReference type="GO" id="GO:0005768">
    <property type="term" value="C:endosome"/>
    <property type="evidence" value="ECO:0007669"/>
    <property type="project" value="TreeGrafter"/>
</dbReference>
<dbReference type="PROSITE" id="PS50179">
    <property type="entry name" value="VHS"/>
    <property type="match status" value="1"/>
</dbReference>
<dbReference type="GO" id="GO:0015031">
    <property type="term" value="P:protein transport"/>
    <property type="evidence" value="ECO:0007669"/>
    <property type="project" value="UniProtKB-KW"/>
</dbReference>
<dbReference type="EMBL" id="CALNXJ010000010">
    <property type="protein sequence ID" value="CAH3105668.1"/>
    <property type="molecule type" value="Genomic_DNA"/>
</dbReference>
<dbReference type="PANTHER" id="PTHR13856:SF137">
    <property type="entry name" value="GH05942P"/>
    <property type="match status" value="1"/>
</dbReference>
<dbReference type="SMART" id="SM00288">
    <property type="entry name" value="VHS"/>
    <property type="match status" value="1"/>
</dbReference>
<dbReference type="CDD" id="cd03565">
    <property type="entry name" value="VHS_Tom1_like"/>
    <property type="match status" value="1"/>
</dbReference>
<evidence type="ECO:0000256" key="3">
    <source>
        <dbReference type="ARBA" id="ARBA00022927"/>
    </source>
</evidence>
<protein>
    <recommendedName>
        <fullName evidence="9">TOM1-like protein 2</fullName>
    </recommendedName>
</protein>
<comment type="similarity">
    <text evidence="1">Belongs to the TOM1 family.</text>
</comment>
<dbReference type="Proteomes" id="UP001159428">
    <property type="component" value="Unassembled WGS sequence"/>
</dbReference>
<dbReference type="PROSITE" id="PS50909">
    <property type="entry name" value="GAT"/>
    <property type="match status" value="1"/>
</dbReference>
<name>A0AAU9WB17_9CNID</name>
<dbReference type="SUPFAM" id="SSF48464">
    <property type="entry name" value="ENTH/VHS domain"/>
    <property type="match status" value="1"/>
</dbReference>
<feature type="region of interest" description="Disordered" evidence="4">
    <location>
        <begin position="566"/>
        <end position="600"/>
    </location>
</feature>
<dbReference type="Pfam" id="PF03127">
    <property type="entry name" value="GAT"/>
    <property type="match status" value="1"/>
</dbReference>
<keyword evidence="3" id="KW-0653">Protein transport</keyword>
<dbReference type="GO" id="GO:0030276">
    <property type="term" value="F:clathrin binding"/>
    <property type="evidence" value="ECO:0007669"/>
    <property type="project" value="TreeGrafter"/>
</dbReference>
<keyword evidence="8" id="KW-1185">Reference proteome</keyword>
<dbReference type="AlphaFoldDB" id="A0AAU9WB17"/>
<feature type="compositionally biased region" description="Pro residues" evidence="4">
    <location>
        <begin position="182"/>
        <end position="199"/>
    </location>
</feature>
<evidence type="ECO:0008006" key="9">
    <source>
        <dbReference type="Google" id="ProtNLM"/>
    </source>
</evidence>
<evidence type="ECO:0000256" key="4">
    <source>
        <dbReference type="SAM" id="MobiDB-lite"/>
    </source>
</evidence>
<dbReference type="GO" id="GO:0043130">
    <property type="term" value="F:ubiquitin binding"/>
    <property type="evidence" value="ECO:0007669"/>
    <property type="project" value="InterPro"/>
</dbReference>
<dbReference type="InterPro" id="IPR038425">
    <property type="entry name" value="GAT_sf"/>
</dbReference>
<accession>A0AAU9WB17</accession>
<evidence type="ECO:0000256" key="1">
    <source>
        <dbReference type="ARBA" id="ARBA00007708"/>
    </source>
</evidence>
<dbReference type="InterPro" id="IPR004152">
    <property type="entry name" value="GAT_dom"/>
</dbReference>
<comment type="caution">
    <text evidence="7">The sequence shown here is derived from an EMBL/GenBank/DDBJ whole genome shotgun (WGS) entry which is preliminary data.</text>
</comment>
<dbReference type="Gene3D" id="1.20.58.160">
    <property type="match status" value="1"/>
</dbReference>
<feature type="region of interest" description="Disordered" evidence="4">
    <location>
        <begin position="311"/>
        <end position="371"/>
    </location>
</feature>
<feature type="compositionally biased region" description="Pro residues" evidence="4">
    <location>
        <begin position="320"/>
        <end position="333"/>
    </location>
</feature>
<dbReference type="Gene3D" id="1.25.40.90">
    <property type="match status" value="1"/>
</dbReference>
<proteinExistence type="inferred from homology"/>